<gene>
    <name evidence="7" type="ORF">ABW18_13555</name>
</gene>
<feature type="domain" description="BPL/LPL catalytic" evidence="6">
    <location>
        <begin position="14"/>
        <end position="192"/>
    </location>
</feature>
<evidence type="ECO:0000313" key="8">
    <source>
        <dbReference type="Proteomes" id="UP000037247"/>
    </source>
</evidence>
<dbReference type="InterPro" id="IPR003142">
    <property type="entry name" value="BPL_C"/>
</dbReference>
<dbReference type="CDD" id="cd16442">
    <property type="entry name" value="BPL"/>
    <property type="match status" value="1"/>
</dbReference>
<evidence type="ECO:0000256" key="2">
    <source>
        <dbReference type="ARBA" id="ARBA00022741"/>
    </source>
</evidence>
<proteinExistence type="predicted"/>
<dbReference type="Pfam" id="PF02237">
    <property type="entry name" value="BPL_C"/>
    <property type="match status" value="1"/>
</dbReference>
<evidence type="ECO:0000313" key="7">
    <source>
        <dbReference type="EMBL" id="KNA90849.1"/>
    </source>
</evidence>
<dbReference type="Proteomes" id="UP000037247">
    <property type="component" value="Unassembled WGS sequence"/>
</dbReference>
<dbReference type="EMBL" id="LDTZ01000018">
    <property type="protein sequence ID" value="KNA90849.1"/>
    <property type="molecule type" value="Genomic_DNA"/>
</dbReference>
<dbReference type="InterPro" id="IPR004143">
    <property type="entry name" value="BPL_LPL_catalytic"/>
</dbReference>
<evidence type="ECO:0000256" key="3">
    <source>
        <dbReference type="ARBA" id="ARBA00022840"/>
    </source>
</evidence>
<dbReference type="Pfam" id="PF03099">
    <property type="entry name" value="BPL_LplA_LipB"/>
    <property type="match status" value="1"/>
</dbReference>
<dbReference type="InterPro" id="IPR004408">
    <property type="entry name" value="Biotin_CoA_COase_ligase"/>
</dbReference>
<evidence type="ECO:0000256" key="5">
    <source>
        <dbReference type="ARBA" id="ARBA00024227"/>
    </source>
</evidence>
<name>A0ABR5IB47_9ACTN</name>
<dbReference type="Gene3D" id="2.30.30.100">
    <property type="match status" value="1"/>
</dbReference>
<accession>A0ABR5IB47</accession>
<keyword evidence="8" id="KW-1185">Reference proteome</keyword>
<dbReference type="SUPFAM" id="SSF55681">
    <property type="entry name" value="Class II aaRS and biotin synthetases"/>
    <property type="match status" value="1"/>
</dbReference>
<sequence length="259" mass="26695">MRAAIVERFGSPGSGVGSTIEVVESTGSTNADLAARAVEPGIVGTVRITTDQTSGRGRHARVWSAPAGGQVAISVALDAGDQTEQLGWLSLATGVAAASAIEAATGVRPTLKWPNDVLVDGKKVAGILAEYIPAPTGGVVIVGIGINTGMTADELPVPTATSLQVESGAPVDVAALVAEYLRALADAPWPDDVAEVARRYRDRCDTLGRRVRLSLPGERTVEGVADDVDEQGRIVVRTDDGQSFTAAAGDVLHLRPAQD</sequence>
<keyword evidence="2" id="KW-0547">Nucleotide-binding</keyword>
<keyword evidence="3" id="KW-0067">ATP-binding</keyword>
<dbReference type="PANTHER" id="PTHR12835">
    <property type="entry name" value="BIOTIN PROTEIN LIGASE"/>
    <property type="match status" value="1"/>
</dbReference>
<dbReference type="NCBIfam" id="TIGR00121">
    <property type="entry name" value="birA_ligase"/>
    <property type="match status" value="1"/>
</dbReference>
<evidence type="ECO:0000256" key="4">
    <source>
        <dbReference type="ARBA" id="ARBA00023267"/>
    </source>
</evidence>
<dbReference type="InterPro" id="IPR008988">
    <property type="entry name" value="Transcriptional_repressor_C"/>
</dbReference>
<comment type="caution">
    <text evidence="7">The sequence shown here is derived from an EMBL/GenBank/DDBJ whole genome shotgun (WGS) entry which is preliminary data.</text>
</comment>
<dbReference type="PANTHER" id="PTHR12835:SF5">
    <property type="entry name" value="BIOTIN--PROTEIN LIGASE"/>
    <property type="match status" value="1"/>
</dbReference>
<organism evidence="7 8">
    <name type="scientific">Gordonia jacobaea</name>
    <dbReference type="NCBI Taxonomy" id="122202"/>
    <lineage>
        <taxon>Bacteria</taxon>
        <taxon>Bacillati</taxon>
        <taxon>Actinomycetota</taxon>
        <taxon>Actinomycetes</taxon>
        <taxon>Mycobacteriales</taxon>
        <taxon>Gordoniaceae</taxon>
        <taxon>Gordonia</taxon>
    </lineage>
</organism>
<evidence type="ECO:0000256" key="1">
    <source>
        <dbReference type="ARBA" id="ARBA00022598"/>
    </source>
</evidence>
<keyword evidence="1 7" id="KW-0436">Ligase</keyword>
<evidence type="ECO:0000259" key="6">
    <source>
        <dbReference type="PROSITE" id="PS51733"/>
    </source>
</evidence>
<dbReference type="SUPFAM" id="SSF50037">
    <property type="entry name" value="C-terminal domain of transcriptional repressors"/>
    <property type="match status" value="1"/>
</dbReference>
<dbReference type="EC" id="6.3.4.15" evidence="5"/>
<dbReference type="Gene3D" id="3.30.930.10">
    <property type="entry name" value="Bira Bifunctional Protein, Domain 2"/>
    <property type="match status" value="1"/>
</dbReference>
<dbReference type="GO" id="GO:0016874">
    <property type="term" value="F:ligase activity"/>
    <property type="evidence" value="ECO:0007669"/>
    <property type="project" value="UniProtKB-KW"/>
</dbReference>
<keyword evidence="4" id="KW-0092">Biotin</keyword>
<dbReference type="InterPro" id="IPR045864">
    <property type="entry name" value="aa-tRNA-synth_II/BPL/LPL"/>
</dbReference>
<dbReference type="PROSITE" id="PS51733">
    <property type="entry name" value="BPL_LPL_CATALYTIC"/>
    <property type="match status" value="1"/>
</dbReference>
<protein>
    <recommendedName>
        <fullName evidence="5">biotin--[biotin carboxyl-carrier protein] ligase</fullName>
        <ecNumber evidence="5">6.3.4.15</ecNumber>
    </recommendedName>
</protein>
<reference evidence="7 8" key="1">
    <citation type="submission" date="2015-05" db="EMBL/GenBank/DDBJ databases">
        <title>Draft genome sequence of the bacterium Gordonia jacobaea a new member of the Gordonia genus.</title>
        <authorList>
            <person name="Jimenez-Galisteo G."/>
            <person name="Dominguez A."/>
            <person name="Munoz E."/>
            <person name="Vinas M."/>
        </authorList>
    </citation>
    <scope>NUCLEOTIDE SEQUENCE [LARGE SCALE GENOMIC DNA]</scope>
    <source>
        <strain evidence="8">mv1</strain>
    </source>
</reference>